<dbReference type="PANTHER" id="PTHR11746">
    <property type="entry name" value="O-METHYLTRANSFERASE"/>
    <property type="match status" value="1"/>
</dbReference>
<dbReference type="InterPro" id="IPR016461">
    <property type="entry name" value="COMT-like"/>
</dbReference>
<feature type="active site" description="Proton acceptor" evidence="4">
    <location>
        <position position="284"/>
    </location>
</feature>
<evidence type="ECO:0000313" key="7">
    <source>
        <dbReference type="EMBL" id="CAF2063223.1"/>
    </source>
</evidence>
<evidence type="ECO:0000256" key="3">
    <source>
        <dbReference type="ARBA" id="ARBA00022691"/>
    </source>
</evidence>
<sequence>MANYLPDSFTTSTKSSLIEEEGRLADASLQAESLVNTMAFLMVLKSALELGVIDTIASVEEGVWLSSSEIAFRLPTKPTNPEAPVLLERMLVLLASHSLLKYRMAGAGENGRTGKMERVYAAEPVCMFFLNRGDGSGSLASLFMVALSEIFFKSWAHLKDVILKGEDAFTSAHGMKIFEYTASNEPFAELFNRAMSEYSTLTMKKVLEVYRGFEDVNTLVDVGGGIGTIIALVTSKYTHIKGINFDIPSVLAHPPIYPGVEHVSGDMFIEIPKGDAILLKCVLHDWTNEDCVRILKNCWRSLSERGKVIIVDMITPIKPEINDISSNIVFGMDMTMLTQSSGGQERSFSEIQGRSWIETLASDSGFLRCEIICLANSHCVIELHK</sequence>
<dbReference type="Gene3D" id="1.10.10.10">
    <property type="entry name" value="Winged helix-like DNA-binding domain superfamily/Winged helix DNA-binding domain"/>
    <property type="match status" value="1"/>
</dbReference>
<gene>
    <name evidence="7" type="ORF">DARMORV10_C06P41740.1</name>
</gene>
<dbReference type="PIRSF" id="PIRSF005739">
    <property type="entry name" value="O-mtase"/>
    <property type="match status" value="1"/>
</dbReference>
<dbReference type="GO" id="GO:0008171">
    <property type="term" value="F:O-methyltransferase activity"/>
    <property type="evidence" value="ECO:0007669"/>
    <property type="project" value="InterPro"/>
</dbReference>
<evidence type="ECO:0000256" key="4">
    <source>
        <dbReference type="PIRSR" id="PIRSR005739-1"/>
    </source>
</evidence>
<dbReference type="Gramene" id="CDY01900">
    <property type="protein sequence ID" value="CDY01900"/>
    <property type="gene ID" value="GSBRNA2T00113095001"/>
</dbReference>
<name>A0A816QNB1_BRANA</name>
<dbReference type="InterPro" id="IPR036390">
    <property type="entry name" value="WH_DNA-bd_sf"/>
</dbReference>
<keyword evidence="1" id="KW-0489">Methyltransferase</keyword>
<dbReference type="SUPFAM" id="SSF53335">
    <property type="entry name" value="S-adenosyl-L-methionine-dependent methyltransferases"/>
    <property type="match status" value="1"/>
</dbReference>
<dbReference type="CDD" id="cd02440">
    <property type="entry name" value="AdoMet_MTases"/>
    <property type="match status" value="1"/>
</dbReference>
<dbReference type="Gene3D" id="3.40.50.150">
    <property type="entry name" value="Vaccinia Virus protein VP39"/>
    <property type="match status" value="1"/>
</dbReference>
<dbReference type="SUPFAM" id="SSF46785">
    <property type="entry name" value="Winged helix' DNA-binding domain"/>
    <property type="match status" value="1"/>
</dbReference>
<evidence type="ECO:0000256" key="2">
    <source>
        <dbReference type="ARBA" id="ARBA00022679"/>
    </source>
</evidence>
<dbReference type="InterPro" id="IPR012967">
    <property type="entry name" value="COMT_dimerisation"/>
</dbReference>
<evidence type="ECO:0000259" key="5">
    <source>
        <dbReference type="Pfam" id="PF00891"/>
    </source>
</evidence>
<dbReference type="Pfam" id="PF00891">
    <property type="entry name" value="Methyltransf_2"/>
    <property type="match status" value="1"/>
</dbReference>
<feature type="domain" description="O-methyltransferase C-terminal" evidence="5">
    <location>
        <begin position="155"/>
        <end position="352"/>
    </location>
</feature>
<dbReference type="Proteomes" id="UP001295469">
    <property type="component" value="Chromosome C06"/>
</dbReference>
<evidence type="ECO:0000259" key="6">
    <source>
        <dbReference type="Pfam" id="PF08100"/>
    </source>
</evidence>
<keyword evidence="2" id="KW-0808">Transferase</keyword>
<feature type="domain" description="O-methyltransferase dimerisation" evidence="6">
    <location>
        <begin position="34"/>
        <end position="131"/>
    </location>
</feature>
<dbReference type="InterPro" id="IPR036388">
    <property type="entry name" value="WH-like_DNA-bd_sf"/>
</dbReference>
<dbReference type="Pfam" id="PF08100">
    <property type="entry name" value="Dimerisation"/>
    <property type="match status" value="1"/>
</dbReference>
<organism evidence="7">
    <name type="scientific">Brassica napus</name>
    <name type="common">Rape</name>
    <dbReference type="NCBI Taxonomy" id="3708"/>
    <lineage>
        <taxon>Eukaryota</taxon>
        <taxon>Viridiplantae</taxon>
        <taxon>Streptophyta</taxon>
        <taxon>Embryophyta</taxon>
        <taxon>Tracheophyta</taxon>
        <taxon>Spermatophyta</taxon>
        <taxon>Magnoliopsida</taxon>
        <taxon>eudicotyledons</taxon>
        <taxon>Gunneridae</taxon>
        <taxon>Pentapetalae</taxon>
        <taxon>rosids</taxon>
        <taxon>malvids</taxon>
        <taxon>Brassicales</taxon>
        <taxon>Brassicaceae</taxon>
        <taxon>Brassiceae</taxon>
        <taxon>Brassica</taxon>
    </lineage>
</organism>
<proteinExistence type="predicted"/>
<protein>
    <submittedName>
        <fullName evidence="7">(rape) hypothetical protein</fullName>
    </submittedName>
</protein>
<reference evidence="7" key="1">
    <citation type="submission" date="2021-01" db="EMBL/GenBank/DDBJ databases">
        <authorList>
            <consortium name="Genoscope - CEA"/>
            <person name="William W."/>
        </authorList>
    </citation>
    <scope>NUCLEOTIDE SEQUENCE</scope>
</reference>
<dbReference type="PROSITE" id="PS51683">
    <property type="entry name" value="SAM_OMT_II"/>
    <property type="match status" value="1"/>
</dbReference>
<dbReference type="OMA" id="ANSHCVI"/>
<dbReference type="InterPro" id="IPR001077">
    <property type="entry name" value="COMT_C"/>
</dbReference>
<dbReference type="AlphaFoldDB" id="A0A816QNB1"/>
<dbReference type="FunFam" id="1.10.10.10:FF:000357">
    <property type="entry name" value="Caffeic acid 3-O-methyltransferase"/>
    <property type="match status" value="1"/>
</dbReference>
<dbReference type="InterPro" id="IPR029063">
    <property type="entry name" value="SAM-dependent_MTases_sf"/>
</dbReference>
<dbReference type="GO" id="GO:0032259">
    <property type="term" value="P:methylation"/>
    <property type="evidence" value="ECO:0007669"/>
    <property type="project" value="UniProtKB-KW"/>
</dbReference>
<keyword evidence="3" id="KW-0949">S-adenosyl-L-methionine</keyword>
<evidence type="ECO:0000256" key="1">
    <source>
        <dbReference type="ARBA" id="ARBA00022603"/>
    </source>
</evidence>
<accession>A0A816QNB1</accession>
<dbReference type="EMBL" id="HG994370">
    <property type="protein sequence ID" value="CAF2063223.1"/>
    <property type="molecule type" value="Genomic_DNA"/>
</dbReference>
<dbReference type="GO" id="GO:0046983">
    <property type="term" value="F:protein dimerization activity"/>
    <property type="evidence" value="ECO:0007669"/>
    <property type="project" value="InterPro"/>
</dbReference>